<accession>A0A0F9Q997</accession>
<dbReference type="EMBL" id="LAZR01001784">
    <property type="protein sequence ID" value="KKN39074.1"/>
    <property type="molecule type" value="Genomic_DNA"/>
</dbReference>
<dbReference type="AlphaFoldDB" id="A0A0F9Q997"/>
<gene>
    <name evidence="1" type="ORF">LCGC14_0747060</name>
</gene>
<reference evidence="1" key="1">
    <citation type="journal article" date="2015" name="Nature">
        <title>Complex archaea that bridge the gap between prokaryotes and eukaryotes.</title>
        <authorList>
            <person name="Spang A."/>
            <person name="Saw J.H."/>
            <person name="Jorgensen S.L."/>
            <person name="Zaremba-Niedzwiedzka K."/>
            <person name="Martijn J."/>
            <person name="Lind A.E."/>
            <person name="van Eijk R."/>
            <person name="Schleper C."/>
            <person name="Guy L."/>
            <person name="Ettema T.J."/>
        </authorList>
    </citation>
    <scope>NUCLEOTIDE SEQUENCE</scope>
</reference>
<name>A0A0F9Q997_9ZZZZ</name>
<protein>
    <submittedName>
        <fullName evidence="1">Uncharacterized protein</fullName>
    </submittedName>
</protein>
<evidence type="ECO:0000313" key="1">
    <source>
        <dbReference type="EMBL" id="KKN39074.1"/>
    </source>
</evidence>
<proteinExistence type="predicted"/>
<comment type="caution">
    <text evidence="1">The sequence shown here is derived from an EMBL/GenBank/DDBJ whole genome shotgun (WGS) entry which is preliminary data.</text>
</comment>
<organism evidence="1">
    <name type="scientific">marine sediment metagenome</name>
    <dbReference type="NCBI Taxonomy" id="412755"/>
    <lineage>
        <taxon>unclassified sequences</taxon>
        <taxon>metagenomes</taxon>
        <taxon>ecological metagenomes</taxon>
    </lineage>
</organism>
<sequence length="49" mass="5598">MSEKVWQKVAKLMVRASGNPLFQPNDTMIKLLKTLFNEDQAKLFLGGFL</sequence>